<dbReference type="GO" id="GO:0000428">
    <property type="term" value="C:DNA-directed RNA polymerase complex"/>
    <property type="evidence" value="ECO:0007669"/>
    <property type="project" value="UniProtKB-KW"/>
</dbReference>
<evidence type="ECO:0000256" key="5">
    <source>
        <dbReference type="ARBA" id="ARBA00022679"/>
    </source>
</evidence>
<keyword evidence="13" id="KW-1185">Reference proteome</keyword>
<comment type="similarity">
    <text evidence="1 11">Belongs to the RNA polymerase subunit omega family.</text>
</comment>
<dbReference type="OrthoDB" id="9796300at2"/>
<proteinExistence type="inferred from homology"/>
<dbReference type="InterPro" id="IPR003716">
    <property type="entry name" value="DNA-dir_RNA_pol_omega"/>
</dbReference>
<keyword evidence="5 11" id="KW-0808">Transferase</keyword>
<gene>
    <name evidence="11" type="primary">rpoZ</name>
    <name evidence="12" type="ORF">C3942_19980</name>
</gene>
<dbReference type="PANTHER" id="PTHR34476:SF1">
    <property type="entry name" value="DNA-DIRECTED RNA POLYMERASE SUBUNIT OMEGA"/>
    <property type="match status" value="1"/>
</dbReference>
<comment type="caution">
    <text evidence="12">The sequence shown here is derived from an EMBL/GenBank/DDBJ whole genome shotgun (WGS) entry which is preliminary data.</text>
</comment>
<accession>A0A2S5TB52</accession>
<dbReference type="Pfam" id="PF01192">
    <property type="entry name" value="RNA_pol_Rpb6"/>
    <property type="match status" value="1"/>
</dbReference>
<dbReference type="Proteomes" id="UP000238220">
    <property type="component" value="Unassembled WGS sequence"/>
</dbReference>
<dbReference type="HAMAP" id="MF_00366">
    <property type="entry name" value="RNApol_bact_RpoZ"/>
    <property type="match status" value="1"/>
</dbReference>
<name>A0A2S5TB52_9GAMM</name>
<comment type="function">
    <text evidence="11">Promotes RNA polymerase assembly. Latches the N- and C-terminal regions of the beta' subunit thereby facilitating its interaction with the beta and alpha subunits.</text>
</comment>
<reference evidence="12 13" key="1">
    <citation type="submission" date="2018-02" db="EMBL/GenBank/DDBJ databases">
        <title>Genome sequencing of Solimonas sp. HR-BB.</title>
        <authorList>
            <person name="Lee Y."/>
            <person name="Jeon C.O."/>
        </authorList>
    </citation>
    <scope>NUCLEOTIDE SEQUENCE [LARGE SCALE GENOMIC DNA]</scope>
    <source>
        <strain evidence="12 13">HR-BB</strain>
    </source>
</reference>
<dbReference type="EC" id="2.7.7.6" evidence="2 11"/>
<organism evidence="12 13">
    <name type="scientific">Solimonas fluminis</name>
    <dbReference type="NCBI Taxonomy" id="2086571"/>
    <lineage>
        <taxon>Bacteria</taxon>
        <taxon>Pseudomonadati</taxon>
        <taxon>Pseudomonadota</taxon>
        <taxon>Gammaproteobacteria</taxon>
        <taxon>Nevskiales</taxon>
        <taxon>Nevskiaceae</taxon>
        <taxon>Solimonas</taxon>
    </lineage>
</organism>
<dbReference type="PANTHER" id="PTHR34476">
    <property type="entry name" value="DNA-DIRECTED RNA POLYMERASE SUBUNIT OMEGA"/>
    <property type="match status" value="1"/>
</dbReference>
<dbReference type="Gene3D" id="3.90.940.10">
    <property type="match status" value="1"/>
</dbReference>
<keyword evidence="6 11" id="KW-0548">Nucleotidyltransferase</keyword>
<dbReference type="AlphaFoldDB" id="A0A2S5TB52"/>
<dbReference type="InterPro" id="IPR006110">
    <property type="entry name" value="Pol_omega/Rpo6/RPB6"/>
</dbReference>
<evidence type="ECO:0000256" key="9">
    <source>
        <dbReference type="ARBA" id="ARBA00030998"/>
    </source>
</evidence>
<dbReference type="RefSeq" id="WP_104232136.1">
    <property type="nucleotide sequence ID" value="NZ_PSNW01000015.1"/>
</dbReference>
<dbReference type="SMART" id="SM01409">
    <property type="entry name" value="RNA_pol_Rpb6"/>
    <property type="match status" value="1"/>
</dbReference>
<evidence type="ECO:0000256" key="7">
    <source>
        <dbReference type="ARBA" id="ARBA00023163"/>
    </source>
</evidence>
<protein>
    <recommendedName>
        <fullName evidence="3 11">DNA-directed RNA polymerase subunit omega</fullName>
        <shortName evidence="11">RNAP omega subunit</shortName>
        <ecNumber evidence="2 11">2.7.7.6</ecNumber>
    </recommendedName>
    <alternativeName>
        <fullName evidence="9 11">RNA polymerase omega subunit</fullName>
    </alternativeName>
    <alternativeName>
        <fullName evidence="8 11">Transcriptase subunit omega</fullName>
    </alternativeName>
</protein>
<dbReference type="GO" id="GO:0003899">
    <property type="term" value="F:DNA-directed RNA polymerase activity"/>
    <property type="evidence" value="ECO:0007669"/>
    <property type="project" value="UniProtKB-UniRule"/>
</dbReference>
<evidence type="ECO:0000256" key="8">
    <source>
        <dbReference type="ARBA" id="ARBA00029924"/>
    </source>
</evidence>
<evidence type="ECO:0000256" key="1">
    <source>
        <dbReference type="ARBA" id="ARBA00006711"/>
    </source>
</evidence>
<evidence type="ECO:0000256" key="11">
    <source>
        <dbReference type="HAMAP-Rule" id="MF_00366"/>
    </source>
</evidence>
<comment type="catalytic activity">
    <reaction evidence="10 11">
        <text>RNA(n) + a ribonucleoside 5'-triphosphate = RNA(n+1) + diphosphate</text>
        <dbReference type="Rhea" id="RHEA:21248"/>
        <dbReference type="Rhea" id="RHEA-COMP:14527"/>
        <dbReference type="Rhea" id="RHEA-COMP:17342"/>
        <dbReference type="ChEBI" id="CHEBI:33019"/>
        <dbReference type="ChEBI" id="CHEBI:61557"/>
        <dbReference type="ChEBI" id="CHEBI:140395"/>
        <dbReference type="EC" id="2.7.7.6"/>
    </reaction>
</comment>
<evidence type="ECO:0000313" key="13">
    <source>
        <dbReference type="Proteomes" id="UP000238220"/>
    </source>
</evidence>
<keyword evidence="4 11" id="KW-0240">DNA-directed RNA polymerase</keyword>
<evidence type="ECO:0000256" key="2">
    <source>
        <dbReference type="ARBA" id="ARBA00012418"/>
    </source>
</evidence>
<dbReference type="InterPro" id="IPR036161">
    <property type="entry name" value="RPB6/omega-like_sf"/>
</dbReference>
<dbReference type="GO" id="GO:0003677">
    <property type="term" value="F:DNA binding"/>
    <property type="evidence" value="ECO:0007669"/>
    <property type="project" value="UniProtKB-UniRule"/>
</dbReference>
<comment type="subunit">
    <text evidence="11">The RNAP catalytic core consists of 2 alpha, 1 beta, 1 beta' and 1 omega subunit. When a sigma factor is associated with the core the holoenzyme is formed, which can initiate transcription.</text>
</comment>
<evidence type="ECO:0000256" key="6">
    <source>
        <dbReference type="ARBA" id="ARBA00022695"/>
    </source>
</evidence>
<dbReference type="SUPFAM" id="SSF63562">
    <property type="entry name" value="RPB6/omega subunit-like"/>
    <property type="match status" value="1"/>
</dbReference>
<sequence length="87" mass="9670">MARVTVEDCLARIPNQFDLTLVAAKRARQLARGADARLPWGNHKSTVLSLREIAEGYIDRSVLEEIDLPAVQQPKVELEALDPSFDA</sequence>
<evidence type="ECO:0000256" key="10">
    <source>
        <dbReference type="ARBA" id="ARBA00048552"/>
    </source>
</evidence>
<dbReference type="GO" id="GO:0006351">
    <property type="term" value="P:DNA-templated transcription"/>
    <property type="evidence" value="ECO:0007669"/>
    <property type="project" value="UniProtKB-UniRule"/>
</dbReference>
<dbReference type="NCBIfam" id="TIGR00690">
    <property type="entry name" value="rpoZ"/>
    <property type="match status" value="1"/>
</dbReference>
<dbReference type="EMBL" id="PSNW01000015">
    <property type="protein sequence ID" value="PPE72176.1"/>
    <property type="molecule type" value="Genomic_DNA"/>
</dbReference>
<evidence type="ECO:0000256" key="3">
    <source>
        <dbReference type="ARBA" id="ARBA00013725"/>
    </source>
</evidence>
<evidence type="ECO:0000313" key="12">
    <source>
        <dbReference type="EMBL" id="PPE72176.1"/>
    </source>
</evidence>
<keyword evidence="7 11" id="KW-0804">Transcription</keyword>
<evidence type="ECO:0000256" key="4">
    <source>
        <dbReference type="ARBA" id="ARBA00022478"/>
    </source>
</evidence>